<accession>A0A7H8NHQ0</accession>
<name>A0A7H8NHQ0_9ACTN</name>
<dbReference type="InterPro" id="IPR051265">
    <property type="entry name" value="HIBADH-related_NP60_sf"/>
</dbReference>
<feature type="domain" description="6-phosphogluconate dehydrogenase NADP-binding" evidence="3">
    <location>
        <begin position="8"/>
        <end position="156"/>
    </location>
</feature>
<gene>
    <name evidence="5" type="ORF">HUT08_35820</name>
</gene>
<dbReference type="InterPro" id="IPR013328">
    <property type="entry name" value="6PGD_dom2"/>
</dbReference>
<dbReference type="InterPro" id="IPR006115">
    <property type="entry name" value="6PGDH_NADP-bd"/>
</dbReference>
<reference evidence="5 6" key="1">
    <citation type="submission" date="2020-06" db="EMBL/GenBank/DDBJ databases">
        <title>Genome mining for natural products.</title>
        <authorList>
            <person name="Zhang B."/>
            <person name="Shi J."/>
            <person name="Ge H."/>
        </authorList>
    </citation>
    <scope>NUCLEOTIDE SEQUENCE [LARGE SCALE GENOMIC DNA]</scope>
    <source>
        <strain evidence="5 6">NA00687</strain>
    </source>
</reference>
<keyword evidence="2" id="KW-0560">Oxidoreductase</keyword>
<feature type="domain" description="NADPH-dependent reductive aminase-like C-terminal" evidence="4">
    <location>
        <begin position="163"/>
        <end position="288"/>
    </location>
</feature>
<evidence type="ECO:0000259" key="3">
    <source>
        <dbReference type="Pfam" id="PF03446"/>
    </source>
</evidence>
<proteinExistence type="inferred from homology"/>
<dbReference type="Proteomes" id="UP000509303">
    <property type="component" value="Chromosome"/>
</dbReference>
<comment type="similarity">
    <text evidence="1">Belongs to the HIBADH-related family.</text>
</comment>
<organism evidence="5 6">
    <name type="scientific">Streptomyces buecherae</name>
    <dbReference type="NCBI Taxonomy" id="2763006"/>
    <lineage>
        <taxon>Bacteria</taxon>
        <taxon>Bacillati</taxon>
        <taxon>Actinomycetota</taxon>
        <taxon>Actinomycetes</taxon>
        <taxon>Kitasatosporales</taxon>
        <taxon>Streptomycetaceae</taxon>
        <taxon>Streptomyces</taxon>
    </lineage>
</organism>
<dbReference type="InterPro" id="IPR048666">
    <property type="entry name" value="RedAm-like_C"/>
</dbReference>
<dbReference type="EMBL" id="CP054929">
    <property type="protein sequence ID" value="QKW54049.1"/>
    <property type="molecule type" value="Genomic_DNA"/>
</dbReference>
<dbReference type="Pfam" id="PF03446">
    <property type="entry name" value="NAD_binding_2"/>
    <property type="match status" value="1"/>
</dbReference>
<evidence type="ECO:0000259" key="4">
    <source>
        <dbReference type="Pfam" id="PF21761"/>
    </source>
</evidence>
<dbReference type="AlphaFoldDB" id="A0A7H8NHQ0"/>
<evidence type="ECO:0000256" key="1">
    <source>
        <dbReference type="ARBA" id="ARBA00009080"/>
    </source>
</evidence>
<dbReference type="Gene3D" id="3.40.50.720">
    <property type="entry name" value="NAD(P)-binding Rossmann-like Domain"/>
    <property type="match status" value="1"/>
</dbReference>
<evidence type="ECO:0000256" key="2">
    <source>
        <dbReference type="ARBA" id="ARBA00023002"/>
    </source>
</evidence>
<dbReference type="PANTHER" id="PTHR43580">
    <property type="entry name" value="OXIDOREDUCTASE GLYR1-RELATED"/>
    <property type="match status" value="1"/>
</dbReference>
<protein>
    <submittedName>
        <fullName evidence="5">NAD(P)-dependent oxidoreductase</fullName>
    </submittedName>
</protein>
<dbReference type="InterPro" id="IPR036291">
    <property type="entry name" value="NAD(P)-bd_dom_sf"/>
</dbReference>
<dbReference type="SUPFAM" id="SSF51735">
    <property type="entry name" value="NAD(P)-binding Rossmann-fold domains"/>
    <property type="match status" value="1"/>
</dbReference>
<dbReference type="PIRSF" id="PIRSF000103">
    <property type="entry name" value="HIBADH"/>
    <property type="match status" value="1"/>
</dbReference>
<keyword evidence="6" id="KW-1185">Reference proteome</keyword>
<dbReference type="PANTHER" id="PTHR43580:SF2">
    <property type="entry name" value="CYTOKINE-LIKE NUCLEAR FACTOR N-PAC"/>
    <property type="match status" value="1"/>
</dbReference>
<sequence length="294" mass="31188">MGTNGRSVTVIGLGPMGRAMVRAYLARDYEVTVWNRTASKADDLVAAGARLAPSVEQALGANELVILSLTDYAAMYALLEPVTAALSGRVLANLSSDTPERAREAAAWATRHGARYLTAGVAVSPDVVGTPDGFTYYSGPEDLVEEHRGALEVISRVEYRGEDPGLAALYYQIQMDLFWTSLTAWLHSVAVAEAHGISVEDILPYSVDVADSLSTFFRFYAPRLSAGDDTGDVDRLAMGVASMEHVVDTVRAGGVATGLPEAVLDVFRRGVAAGHANDSLTSLRSLLRAGTVPA</sequence>
<evidence type="ECO:0000313" key="5">
    <source>
        <dbReference type="EMBL" id="QKW54049.1"/>
    </source>
</evidence>
<evidence type="ECO:0000313" key="6">
    <source>
        <dbReference type="Proteomes" id="UP000509303"/>
    </source>
</evidence>
<dbReference type="GO" id="GO:0016491">
    <property type="term" value="F:oxidoreductase activity"/>
    <property type="evidence" value="ECO:0007669"/>
    <property type="project" value="UniProtKB-KW"/>
</dbReference>
<dbReference type="InterPro" id="IPR015815">
    <property type="entry name" value="HIBADH-related"/>
</dbReference>
<dbReference type="Pfam" id="PF21761">
    <property type="entry name" value="RedAm-like_C"/>
    <property type="match status" value="1"/>
</dbReference>
<dbReference type="GO" id="GO:0050661">
    <property type="term" value="F:NADP binding"/>
    <property type="evidence" value="ECO:0007669"/>
    <property type="project" value="InterPro"/>
</dbReference>
<dbReference type="RefSeq" id="WP_176165753.1">
    <property type="nucleotide sequence ID" value="NZ_CP054929.1"/>
</dbReference>
<dbReference type="Gene3D" id="1.10.1040.10">
    <property type="entry name" value="N-(1-d-carboxylethyl)-l-norvaline Dehydrogenase, domain 2"/>
    <property type="match status" value="1"/>
</dbReference>